<dbReference type="AlphaFoldDB" id="A0A2T0FNE5"/>
<dbReference type="InterPro" id="IPR013878">
    <property type="entry name" value="Mo25"/>
</dbReference>
<reference evidence="3 4" key="1">
    <citation type="submission" date="2017-04" db="EMBL/GenBank/DDBJ databases">
        <title>Genome sequencing of [Candida] sorbophila.</title>
        <authorList>
            <person name="Ahn J.O."/>
        </authorList>
    </citation>
    <scope>NUCLEOTIDE SEQUENCE [LARGE SCALE GENOMIC DNA]</scope>
    <source>
        <strain evidence="3 4">DS02</strain>
    </source>
</reference>
<evidence type="ECO:0000313" key="3">
    <source>
        <dbReference type="EMBL" id="PRT56497.1"/>
    </source>
</evidence>
<keyword evidence="4" id="KW-1185">Reference proteome</keyword>
<gene>
    <name evidence="3" type="ORF">B9G98_04117</name>
</gene>
<dbReference type="EMBL" id="NDIQ01000022">
    <property type="protein sequence ID" value="PRT56497.1"/>
    <property type="molecule type" value="Genomic_DNA"/>
</dbReference>
<name>A0A2T0FNE5_9ASCO</name>
<dbReference type="Pfam" id="PF08569">
    <property type="entry name" value="Mo25"/>
    <property type="match status" value="1"/>
</dbReference>
<evidence type="ECO:0000256" key="1">
    <source>
        <dbReference type="ARBA" id="ARBA00011012"/>
    </source>
</evidence>
<sequence>MSFLFAKGKVKTPQELVAALYEWTTSIDDLAQAERKPTEEIAELLQQAKRIAHGELNGEADPDLMAALAKEMYANDLIIHLIHILDRLDFEARRDVASLFSFLLRRTPTVEYLLSRPQVFDALIESAGSPEVYRNVGSMLRDCAKHPELTRNIMAKPSFWYFFDYCRDLPFEVGSDCFTTLAEFLRCSPELSAEFLAVNGKEFSHNMNTLMLSDNYVTKRQALKLMGQLIRERANQPFMVQYIEDLSNLKLVMRLLRDRSKNIHMETFQLFKVFVANPRKPAVIFDVLAKNKQRLLEVLSNLGADRKDDKQFNDERLFVMRRIKSLPDVDNSKPPASKWSAQPSPESSPPRSPARSRSPEYMPPSGPPSPSRAQIPAAMQLGHAAPVLNSQLPQLGPPEHRV</sequence>
<dbReference type="RefSeq" id="XP_024666442.1">
    <property type="nucleotide sequence ID" value="XM_024810674.1"/>
</dbReference>
<dbReference type="SUPFAM" id="SSF48371">
    <property type="entry name" value="ARM repeat"/>
    <property type="match status" value="1"/>
</dbReference>
<feature type="compositionally biased region" description="Pro residues" evidence="2">
    <location>
        <begin position="361"/>
        <end position="370"/>
    </location>
</feature>
<dbReference type="PANTHER" id="PTHR10182">
    <property type="entry name" value="CALCIUM-BINDING PROTEIN 39-RELATED"/>
    <property type="match status" value="1"/>
</dbReference>
<dbReference type="Gene3D" id="1.25.10.10">
    <property type="entry name" value="Leucine-rich Repeat Variant"/>
    <property type="match status" value="1"/>
</dbReference>
<dbReference type="STRING" id="45607.A0A2T0FNE5"/>
<accession>A0A2T0FNE5</accession>
<comment type="similarity">
    <text evidence="1">Belongs to the Mo25 family.</text>
</comment>
<dbReference type="InterPro" id="IPR011989">
    <property type="entry name" value="ARM-like"/>
</dbReference>
<dbReference type="GO" id="GO:0035556">
    <property type="term" value="P:intracellular signal transduction"/>
    <property type="evidence" value="ECO:0007669"/>
    <property type="project" value="TreeGrafter"/>
</dbReference>
<organism evidence="3 4">
    <name type="scientific">Wickerhamiella sorbophila</name>
    <dbReference type="NCBI Taxonomy" id="45607"/>
    <lineage>
        <taxon>Eukaryota</taxon>
        <taxon>Fungi</taxon>
        <taxon>Dikarya</taxon>
        <taxon>Ascomycota</taxon>
        <taxon>Saccharomycotina</taxon>
        <taxon>Dipodascomycetes</taxon>
        <taxon>Dipodascales</taxon>
        <taxon>Trichomonascaceae</taxon>
        <taxon>Wickerhamiella</taxon>
    </lineage>
</organism>
<dbReference type="OrthoDB" id="609103at2759"/>
<evidence type="ECO:0000256" key="2">
    <source>
        <dbReference type="SAM" id="MobiDB-lite"/>
    </source>
</evidence>
<dbReference type="PANTHER" id="PTHR10182:SF3">
    <property type="entry name" value="PROTEIN MO25"/>
    <property type="match status" value="1"/>
</dbReference>
<proteinExistence type="inferred from homology"/>
<evidence type="ECO:0000313" key="4">
    <source>
        <dbReference type="Proteomes" id="UP000238350"/>
    </source>
</evidence>
<protein>
    <submittedName>
        <fullName evidence="3">Mo25-like protein</fullName>
    </submittedName>
</protein>
<dbReference type="Proteomes" id="UP000238350">
    <property type="component" value="Unassembled WGS sequence"/>
</dbReference>
<dbReference type="InterPro" id="IPR016024">
    <property type="entry name" value="ARM-type_fold"/>
</dbReference>
<dbReference type="GO" id="GO:0043539">
    <property type="term" value="F:protein serine/threonine kinase activator activity"/>
    <property type="evidence" value="ECO:0007669"/>
    <property type="project" value="TreeGrafter"/>
</dbReference>
<comment type="caution">
    <text evidence="3">The sequence shown here is derived from an EMBL/GenBank/DDBJ whole genome shotgun (WGS) entry which is preliminary data.</text>
</comment>
<dbReference type="GeneID" id="36517865"/>
<feature type="region of interest" description="Disordered" evidence="2">
    <location>
        <begin position="328"/>
        <end position="402"/>
    </location>
</feature>